<organism evidence="1 2">
    <name type="scientific">Panagrolaimus sp. ES5</name>
    <dbReference type="NCBI Taxonomy" id="591445"/>
    <lineage>
        <taxon>Eukaryota</taxon>
        <taxon>Metazoa</taxon>
        <taxon>Ecdysozoa</taxon>
        <taxon>Nematoda</taxon>
        <taxon>Chromadorea</taxon>
        <taxon>Rhabditida</taxon>
        <taxon>Tylenchina</taxon>
        <taxon>Panagrolaimomorpha</taxon>
        <taxon>Panagrolaimoidea</taxon>
        <taxon>Panagrolaimidae</taxon>
        <taxon>Panagrolaimus</taxon>
    </lineage>
</organism>
<evidence type="ECO:0000313" key="2">
    <source>
        <dbReference type="WBParaSite" id="ES5_v2.g23114.t1"/>
    </source>
</evidence>
<evidence type="ECO:0000313" key="1">
    <source>
        <dbReference type="Proteomes" id="UP000887579"/>
    </source>
</evidence>
<sequence length="216" mass="23773">MKLLLVVAAAVCFLASVKAEIGWDGIQAVSVSGFQCLHNAGHRFFIARVWESVGNYDETGIANIKNARAAGWEYVDGYIFPCLKSRCAPAKNQMEATINKLHAEGAKIGMIWLDIERLEWPADHGHNQQFILDLTHQAESMGVTVGVYTNYNNWAAIVGAGWTGVSNKALWWATYNGHQDYSGFSAFGGWTKPSIHQYAGSVNGPCGVNMDLNWYP</sequence>
<proteinExistence type="predicted"/>
<accession>A0AC34G032</accession>
<name>A0AC34G032_9BILA</name>
<protein>
    <submittedName>
        <fullName evidence="2">Lysozyme</fullName>
    </submittedName>
</protein>
<dbReference type="WBParaSite" id="ES5_v2.g23114.t1">
    <property type="protein sequence ID" value="ES5_v2.g23114.t1"/>
    <property type="gene ID" value="ES5_v2.g23114"/>
</dbReference>
<reference evidence="2" key="1">
    <citation type="submission" date="2022-11" db="UniProtKB">
        <authorList>
            <consortium name="WormBaseParasite"/>
        </authorList>
    </citation>
    <scope>IDENTIFICATION</scope>
</reference>
<dbReference type="Proteomes" id="UP000887579">
    <property type="component" value="Unplaced"/>
</dbReference>